<gene>
    <name evidence="1" type="ORF">HXN55_00440</name>
</gene>
<accession>A0A9D5WT66</accession>
<dbReference type="EMBL" id="JABZTM010000002">
    <property type="protein sequence ID" value="MBF1445845.1"/>
    <property type="molecule type" value="Genomic_DNA"/>
</dbReference>
<dbReference type="RefSeq" id="WP_211792843.1">
    <property type="nucleotide sequence ID" value="NZ_CAJZDG010000051.1"/>
</dbReference>
<dbReference type="Pfam" id="PF08843">
    <property type="entry name" value="AbiEii"/>
    <property type="match status" value="1"/>
</dbReference>
<keyword evidence="1" id="KW-0808">Transferase</keyword>
<dbReference type="InterPro" id="IPR014942">
    <property type="entry name" value="AbiEii"/>
</dbReference>
<comment type="caution">
    <text evidence="1">The sequence shown here is derived from an EMBL/GenBank/DDBJ whole genome shotgun (WGS) entry which is preliminary data.</text>
</comment>
<dbReference type="Gene3D" id="3.10.450.620">
    <property type="entry name" value="JHP933, nucleotidyltransferase-like core domain"/>
    <property type="match status" value="1"/>
</dbReference>
<evidence type="ECO:0000313" key="2">
    <source>
        <dbReference type="Proteomes" id="UP000787419"/>
    </source>
</evidence>
<evidence type="ECO:0000313" key="1">
    <source>
        <dbReference type="EMBL" id="MBF1445845.1"/>
    </source>
</evidence>
<name>A0A9D5WT66_9BACT</name>
<organism evidence="1 2">
    <name type="scientific">Prevotella nigrescens</name>
    <dbReference type="NCBI Taxonomy" id="28133"/>
    <lineage>
        <taxon>Bacteria</taxon>
        <taxon>Pseudomonadati</taxon>
        <taxon>Bacteroidota</taxon>
        <taxon>Bacteroidia</taxon>
        <taxon>Bacteroidales</taxon>
        <taxon>Prevotellaceae</taxon>
        <taxon>Prevotella</taxon>
    </lineage>
</organism>
<dbReference type="AlphaFoldDB" id="A0A9D5WT66"/>
<protein>
    <submittedName>
        <fullName evidence="1">Nucleotidyl transferase AbiEii/AbiGii toxin family protein</fullName>
    </submittedName>
</protein>
<dbReference type="GO" id="GO:0016740">
    <property type="term" value="F:transferase activity"/>
    <property type="evidence" value="ECO:0007669"/>
    <property type="project" value="UniProtKB-KW"/>
</dbReference>
<proteinExistence type="predicted"/>
<dbReference type="Proteomes" id="UP000787419">
    <property type="component" value="Unassembled WGS sequence"/>
</dbReference>
<sequence length="347" mass="40559">MSRWIDFSEDERKAMIQVISEEKGIDEASVEKDWWVTMVLYALFHSSISNYLLFKGGTSLSKGWGIINRFSEDIDLALSRDFFLNEKQLSCARCTSNTQIHNLREKAQDFLFGEFKAELNRKFKEWGIDVAVLDDNEMSGNNNEVGKVPHDKDPSALFVSYPSLYKDKNGYVEPTVKIEISVLSMNEPTEMRSISSLIEQAFTTEKVDSDFVQTVPIVSPARTFLEKAFLLCEEFQKEKPRTHRMTRHFYDIEKLSHTPYIDSALNNKTLYCNIVEHRKKFYHVGYVDYNKELPQNIQIVPDDKWIALFKADYNKMRESFIYGNTIDFDKLIEKLSEIQNRFRQCAF</sequence>
<reference evidence="1" key="1">
    <citation type="submission" date="2020-04" db="EMBL/GenBank/DDBJ databases">
        <title>Deep metagenomics examines the oral microbiome during advanced dental caries in children, revealing novel taxa and co-occurrences with host molecules.</title>
        <authorList>
            <person name="Baker J.L."/>
            <person name="Morton J.T."/>
            <person name="Dinis M."/>
            <person name="Alvarez R."/>
            <person name="Tran N.C."/>
            <person name="Knight R."/>
            <person name="Edlund A."/>
        </authorList>
    </citation>
    <scope>NUCLEOTIDE SEQUENCE</scope>
    <source>
        <strain evidence="1">JCVI_32_bin.50</strain>
    </source>
</reference>